<feature type="non-terminal residue" evidence="2">
    <location>
        <position position="1"/>
    </location>
</feature>
<dbReference type="PANTHER" id="PTHR33116">
    <property type="entry name" value="REVERSE TRANSCRIPTASE ZINC-BINDING DOMAIN-CONTAINING PROTEIN-RELATED-RELATED"/>
    <property type="match status" value="1"/>
</dbReference>
<dbReference type="OrthoDB" id="693277at2759"/>
<evidence type="ECO:0000313" key="2">
    <source>
        <dbReference type="EMBL" id="TVU31700.1"/>
    </source>
</evidence>
<reference evidence="2 3" key="1">
    <citation type="journal article" date="2019" name="Sci. Rep.">
        <title>A high-quality genome of Eragrostis curvula grass provides insights into Poaceae evolution and supports new strategies to enhance forage quality.</title>
        <authorList>
            <person name="Carballo J."/>
            <person name="Santos B.A.C.M."/>
            <person name="Zappacosta D."/>
            <person name="Garbus I."/>
            <person name="Selva J.P."/>
            <person name="Gallo C.A."/>
            <person name="Diaz A."/>
            <person name="Albertini E."/>
            <person name="Caccamo M."/>
            <person name="Echenique V."/>
        </authorList>
    </citation>
    <scope>NUCLEOTIDE SEQUENCE [LARGE SCALE GENOMIC DNA]</scope>
    <source>
        <strain evidence="3">cv. Victoria</strain>
        <tissue evidence="2">Leaf</tissue>
    </source>
</reference>
<evidence type="ECO:0000259" key="1">
    <source>
        <dbReference type="Pfam" id="PF13966"/>
    </source>
</evidence>
<organism evidence="2 3">
    <name type="scientific">Eragrostis curvula</name>
    <name type="common">weeping love grass</name>
    <dbReference type="NCBI Taxonomy" id="38414"/>
    <lineage>
        <taxon>Eukaryota</taxon>
        <taxon>Viridiplantae</taxon>
        <taxon>Streptophyta</taxon>
        <taxon>Embryophyta</taxon>
        <taxon>Tracheophyta</taxon>
        <taxon>Spermatophyta</taxon>
        <taxon>Magnoliopsida</taxon>
        <taxon>Liliopsida</taxon>
        <taxon>Poales</taxon>
        <taxon>Poaceae</taxon>
        <taxon>PACMAD clade</taxon>
        <taxon>Chloridoideae</taxon>
        <taxon>Eragrostideae</taxon>
        <taxon>Eragrostidinae</taxon>
        <taxon>Eragrostis</taxon>
    </lineage>
</organism>
<feature type="domain" description="Reverse transcriptase zinc-binding" evidence="1">
    <location>
        <begin position="91"/>
        <end position="177"/>
    </location>
</feature>
<dbReference type="Proteomes" id="UP000324897">
    <property type="component" value="Chromosome 1"/>
</dbReference>
<name>A0A5J9VA04_9POAL</name>
<evidence type="ECO:0000313" key="3">
    <source>
        <dbReference type="Proteomes" id="UP000324897"/>
    </source>
</evidence>
<protein>
    <recommendedName>
        <fullName evidence="1">Reverse transcriptase zinc-binding domain-containing protein</fullName>
    </recommendedName>
</protein>
<comment type="caution">
    <text evidence="2">The sequence shown here is derived from an EMBL/GenBank/DDBJ whole genome shotgun (WGS) entry which is preliminary data.</text>
</comment>
<proteinExistence type="predicted"/>
<keyword evidence="3" id="KW-1185">Reference proteome</keyword>
<sequence length="266" mass="31295">MFKGIATGTVGDGRTILLWDDCWEQRVPRLNFPHLHSYTNRPNISPPPSFTATTAAPNAYQQYQELNGIMGTLDLGNQNDIWTYIWGSAVYSSSKAYRHLMGHQYVPAPIKWIWKSSCQMKHKVFFWLLLNDKLHTRGRLRRRNMFLDSYTCDLCILQREETLRHLFLKCNFARACWDSIGLHIPGSAATTETVKRLKRQLNVNFYMEVIILMSWSIWQTRNNWIFNNIDPTIEGCRQMFKKEMLLVVHRAKQKYFPALTSWIENL</sequence>
<dbReference type="Gramene" id="TVU31700">
    <property type="protein sequence ID" value="TVU31700"/>
    <property type="gene ID" value="EJB05_23398"/>
</dbReference>
<dbReference type="InterPro" id="IPR026960">
    <property type="entry name" value="RVT-Znf"/>
</dbReference>
<dbReference type="Pfam" id="PF13966">
    <property type="entry name" value="zf-RVT"/>
    <property type="match status" value="1"/>
</dbReference>
<gene>
    <name evidence="2" type="ORF">EJB05_23398</name>
</gene>
<dbReference type="PANTHER" id="PTHR33116:SF87">
    <property type="entry name" value="OS01G0158850 PROTEIN"/>
    <property type="match status" value="1"/>
</dbReference>
<dbReference type="AlphaFoldDB" id="A0A5J9VA04"/>
<dbReference type="EMBL" id="RWGY01000011">
    <property type="protein sequence ID" value="TVU31700.1"/>
    <property type="molecule type" value="Genomic_DNA"/>
</dbReference>
<accession>A0A5J9VA04</accession>